<organism evidence="1 2">
    <name type="scientific">Mycobacterium phage Phabba</name>
    <dbReference type="NCBI Taxonomy" id="2027899"/>
    <lineage>
        <taxon>Viruses</taxon>
        <taxon>Duplodnaviria</taxon>
        <taxon>Heunggongvirae</taxon>
        <taxon>Uroviricota</taxon>
        <taxon>Caudoviricetes</taxon>
        <taxon>Ceeclamvirinae</taxon>
        <taxon>Myrnavirus</taxon>
        <taxon>Myrnavirus phabba</taxon>
        <taxon>Myranavirus phabba</taxon>
    </lineage>
</organism>
<dbReference type="Proteomes" id="UP000226037">
    <property type="component" value="Segment"/>
</dbReference>
<reference evidence="2" key="1">
    <citation type="submission" date="2017-08" db="EMBL/GenBank/DDBJ databases">
        <authorList>
            <person name="de Groot N.N."/>
        </authorList>
    </citation>
    <scope>NUCLEOTIDE SEQUENCE [LARGE SCALE GENOMIC DNA]</scope>
</reference>
<dbReference type="EMBL" id="MF668280">
    <property type="protein sequence ID" value="ASZ74692.1"/>
    <property type="molecule type" value="Genomic_DNA"/>
</dbReference>
<evidence type="ECO:0000313" key="2">
    <source>
        <dbReference type="Proteomes" id="UP000226037"/>
    </source>
</evidence>
<proteinExistence type="predicted"/>
<gene>
    <name evidence="1" type="ORF">SEA_PHABBA_123</name>
</gene>
<sequence>MRLVTAREQYELLAPWRTASDDDYRMRHRPPEADYGASMDNPGDMFPDIHTMGHIYHTHWPEGADRESMSAIKKSKDNPNAMVKIYRALPSRAKQPDGTFPMNTGDWVTPSLAYAHQHGQSNIEHIEPYSVISHMAPAGSLHTEGNSIHEWAYNGEPAKVGEVR</sequence>
<keyword evidence="2" id="KW-1185">Reference proteome</keyword>
<name>A0A249XSH0_9CAUD</name>
<evidence type="ECO:0000313" key="1">
    <source>
        <dbReference type="EMBL" id="ASZ74692.1"/>
    </source>
</evidence>
<accession>A0A249XSH0</accession>
<protein>
    <submittedName>
        <fullName evidence="1">Uncharacterized protein</fullName>
    </submittedName>
</protein>